<dbReference type="Pfam" id="PF01740">
    <property type="entry name" value="STAS"/>
    <property type="match status" value="1"/>
</dbReference>
<dbReference type="InterPro" id="IPR036513">
    <property type="entry name" value="STAS_dom_sf"/>
</dbReference>
<keyword evidence="2 5" id="KW-0812">Transmembrane</keyword>
<dbReference type="InterPro" id="IPR001902">
    <property type="entry name" value="SLC26A/SulP_fam"/>
</dbReference>
<evidence type="ECO:0000256" key="5">
    <source>
        <dbReference type="SAM" id="Phobius"/>
    </source>
</evidence>
<dbReference type="Pfam" id="PF00916">
    <property type="entry name" value="Sulfate_transp"/>
    <property type="match status" value="1"/>
</dbReference>
<gene>
    <name evidence="7" type="ORF">HNQ50_000696</name>
</gene>
<comment type="subcellular location">
    <subcellularLocation>
        <location evidence="1">Membrane</location>
        <topology evidence="1">Multi-pass membrane protein</topology>
    </subcellularLocation>
</comment>
<evidence type="ECO:0000313" key="8">
    <source>
        <dbReference type="Proteomes" id="UP000543030"/>
    </source>
</evidence>
<keyword evidence="4 5" id="KW-0472">Membrane</keyword>
<name>A0A840RC29_9NEIS</name>
<feature type="transmembrane region" description="Helical" evidence="5">
    <location>
        <begin position="213"/>
        <end position="231"/>
    </location>
</feature>
<sequence>MTGCRLPAPWSARNTVINKTKDFMPRFTHRSLRVAVLLASWAPGLPELLRYSRINVRADLIAGVSVATVALPVCIAYAQLAGFSPVVGLYSAILPMMAYALFGSSRQLIVGPDAATCAMIAATLAPLAQGDPERYHALAISLTLFTGLFCLLAGKLRLGFLADLLSRPILTGLLNGVAITIIVGQLGKLTGVTLVGRDVVGQAISFVRQLPDAHVPTVLVATGLIVLYVVLRKVWRNGPVALVVAVAAVLVSMVFHLESRQVITIGDIPSSVPRLHWPALPHEDWGDIIPSAALLAFISFSSGMLTARSFAAKNGYQVDGNQEFIAFGVVDIVSALSQGFAVTGADSRTAVNDAAGGRTRMAQVFAALAILLALLLFATPMAALPTAALAVILIFSSWGLTDWRAYISLYRMSRAEFAIALGTFLAVLIVGVMPGILFAIAIALLRFLGQVARPSNYVLGLAEDGDFHGLMFYPTAQSVPGLIVYRFEAPLIFFNAGYFRQRIEQLIEAATEPVQWVLIDSHVISMVDLTGALTIMELDSNLHARGINLAFCGHRYLIEQWLEAHHIELKGPRELKLFNTRRTALAAWRQLHPATVSTPPAPAPAHE</sequence>
<dbReference type="PANTHER" id="PTHR11814">
    <property type="entry name" value="SULFATE TRANSPORTER"/>
    <property type="match status" value="1"/>
</dbReference>
<organism evidence="7 8">
    <name type="scientific">Silvimonas terrae</name>
    <dbReference type="NCBI Taxonomy" id="300266"/>
    <lineage>
        <taxon>Bacteria</taxon>
        <taxon>Pseudomonadati</taxon>
        <taxon>Pseudomonadota</taxon>
        <taxon>Betaproteobacteria</taxon>
        <taxon>Neisseriales</taxon>
        <taxon>Chitinibacteraceae</taxon>
        <taxon>Silvimonas</taxon>
    </lineage>
</organism>
<feature type="transmembrane region" description="Helical" evidence="5">
    <location>
        <begin position="109"/>
        <end position="129"/>
    </location>
</feature>
<dbReference type="GO" id="GO:0055085">
    <property type="term" value="P:transmembrane transport"/>
    <property type="evidence" value="ECO:0007669"/>
    <property type="project" value="InterPro"/>
</dbReference>
<evidence type="ECO:0000256" key="1">
    <source>
        <dbReference type="ARBA" id="ARBA00004141"/>
    </source>
</evidence>
<dbReference type="GO" id="GO:0016020">
    <property type="term" value="C:membrane"/>
    <property type="evidence" value="ECO:0007669"/>
    <property type="project" value="UniProtKB-SubCell"/>
</dbReference>
<dbReference type="NCBIfam" id="TIGR00815">
    <property type="entry name" value="sulP"/>
    <property type="match status" value="1"/>
</dbReference>
<evidence type="ECO:0000256" key="3">
    <source>
        <dbReference type="ARBA" id="ARBA00022989"/>
    </source>
</evidence>
<keyword evidence="3 5" id="KW-1133">Transmembrane helix</keyword>
<reference evidence="7 8" key="1">
    <citation type="submission" date="2020-08" db="EMBL/GenBank/DDBJ databases">
        <title>Genomic Encyclopedia of Type Strains, Phase IV (KMG-IV): sequencing the most valuable type-strain genomes for metagenomic binning, comparative biology and taxonomic classification.</title>
        <authorList>
            <person name="Goeker M."/>
        </authorList>
    </citation>
    <scope>NUCLEOTIDE SEQUENCE [LARGE SCALE GENOMIC DNA]</scope>
    <source>
        <strain evidence="7 8">DSM 18233</strain>
    </source>
</reference>
<evidence type="ECO:0000259" key="6">
    <source>
        <dbReference type="PROSITE" id="PS50801"/>
    </source>
</evidence>
<dbReference type="InterPro" id="IPR011547">
    <property type="entry name" value="SLC26A/SulP_dom"/>
</dbReference>
<protein>
    <submittedName>
        <fullName evidence="7">High affinity sulfate transporter 1</fullName>
    </submittedName>
</protein>
<dbReference type="Gene3D" id="3.30.750.24">
    <property type="entry name" value="STAS domain"/>
    <property type="match status" value="1"/>
</dbReference>
<dbReference type="InterPro" id="IPR002645">
    <property type="entry name" value="STAS_dom"/>
</dbReference>
<feature type="transmembrane region" description="Helical" evidence="5">
    <location>
        <begin position="168"/>
        <end position="187"/>
    </location>
</feature>
<feature type="transmembrane region" description="Helical" evidence="5">
    <location>
        <begin position="135"/>
        <end position="156"/>
    </location>
</feature>
<dbReference type="Proteomes" id="UP000543030">
    <property type="component" value="Unassembled WGS sequence"/>
</dbReference>
<feature type="domain" description="STAS" evidence="6">
    <location>
        <begin position="472"/>
        <end position="588"/>
    </location>
</feature>
<evidence type="ECO:0000256" key="2">
    <source>
        <dbReference type="ARBA" id="ARBA00022692"/>
    </source>
</evidence>
<dbReference type="RefSeq" id="WP_184097558.1">
    <property type="nucleotide sequence ID" value="NZ_JACHHN010000001.1"/>
</dbReference>
<feature type="transmembrane region" description="Helical" evidence="5">
    <location>
        <begin position="418"/>
        <end position="445"/>
    </location>
</feature>
<feature type="transmembrane region" description="Helical" evidence="5">
    <location>
        <begin position="86"/>
        <end position="102"/>
    </location>
</feature>
<dbReference type="SUPFAM" id="SSF52091">
    <property type="entry name" value="SpoIIaa-like"/>
    <property type="match status" value="1"/>
</dbReference>
<dbReference type="CDD" id="cd07042">
    <property type="entry name" value="STAS_SulP_like_sulfate_transporter"/>
    <property type="match status" value="1"/>
</dbReference>
<dbReference type="PROSITE" id="PS50801">
    <property type="entry name" value="STAS"/>
    <property type="match status" value="1"/>
</dbReference>
<proteinExistence type="predicted"/>
<feature type="transmembrane region" description="Helical" evidence="5">
    <location>
        <begin position="288"/>
        <end position="307"/>
    </location>
</feature>
<comment type="caution">
    <text evidence="7">The sequence shown here is derived from an EMBL/GenBank/DDBJ whole genome shotgun (WGS) entry which is preliminary data.</text>
</comment>
<dbReference type="EMBL" id="JACHHN010000001">
    <property type="protein sequence ID" value="MBB5189986.1"/>
    <property type="molecule type" value="Genomic_DNA"/>
</dbReference>
<feature type="transmembrane region" description="Helical" evidence="5">
    <location>
        <begin position="60"/>
        <end position="80"/>
    </location>
</feature>
<feature type="transmembrane region" description="Helical" evidence="5">
    <location>
        <begin position="365"/>
        <end position="398"/>
    </location>
</feature>
<accession>A0A840RC29</accession>
<feature type="transmembrane region" description="Helical" evidence="5">
    <location>
        <begin position="238"/>
        <end position="257"/>
    </location>
</feature>
<keyword evidence="8" id="KW-1185">Reference proteome</keyword>
<evidence type="ECO:0000313" key="7">
    <source>
        <dbReference type="EMBL" id="MBB5189986.1"/>
    </source>
</evidence>
<evidence type="ECO:0000256" key="4">
    <source>
        <dbReference type="ARBA" id="ARBA00023136"/>
    </source>
</evidence>
<dbReference type="AlphaFoldDB" id="A0A840RC29"/>